<evidence type="ECO:0000256" key="10">
    <source>
        <dbReference type="RuleBase" id="RU000461"/>
    </source>
</evidence>
<dbReference type="PROSITE" id="PS00086">
    <property type="entry name" value="CYTOCHROME_P450"/>
    <property type="match status" value="1"/>
</dbReference>
<dbReference type="SUPFAM" id="SSF48264">
    <property type="entry name" value="Cytochrome P450"/>
    <property type="match status" value="1"/>
</dbReference>
<dbReference type="InterPro" id="IPR036396">
    <property type="entry name" value="Cyt_P450_sf"/>
</dbReference>
<sequence length="492" mass="55370">MYLRKSKRSALPYPPGPRKLPLLGNALDMPTSFEWETYARWAKEYNSDIIHLTAAGNDIIVLNSFKAAVDLLEKRSSTYSSRPQFTMVSELMGWNRFMFIMPYGEQWRESRRAFTKYFQGSDVTRFHASHTEFVSKMLPRLLDRPEGFLDITQRTVGEMALSLAYGIPIQPTNDPVLTLAEQSVASVLEATAPGAFLVDIFPILKYVPEFIPGAGFQKKARMWRKLQEKMREVPYQETVRTMSSGIFRPSFTSTSLQNLNESGDLSHQKEVIRDTASMVFVAGADTSVSAIHTFFAAMLCFPEAQKKAQEELDRVLEGRLPEFSDEADLPYISAIVKEVLRWKPVAPIAVPHSVTEDDIYQGYYIPKGSIIIPNAMLYNEDEYSNPSAFEPDRFMKNGQLNRSVRDPSSMAFGFGRRMCPGNQIAISFLWLAVASILATFEISKALDADGNPIAPSIEYHSGLSCHPLPFKCTLKPRSKDAVQLIRSAGDSY</sequence>
<dbReference type="GO" id="GO:0020037">
    <property type="term" value="F:heme binding"/>
    <property type="evidence" value="ECO:0007669"/>
    <property type="project" value="InterPro"/>
</dbReference>
<comment type="pathway">
    <text evidence="2">Secondary metabolite biosynthesis.</text>
</comment>
<proteinExistence type="inferred from homology"/>
<evidence type="ECO:0000313" key="11">
    <source>
        <dbReference type="EMBL" id="KDR69260.1"/>
    </source>
</evidence>
<keyword evidence="8 10" id="KW-0503">Monooxygenase</keyword>
<evidence type="ECO:0000256" key="9">
    <source>
        <dbReference type="PIRSR" id="PIRSR602401-1"/>
    </source>
</evidence>
<evidence type="ECO:0008006" key="13">
    <source>
        <dbReference type="Google" id="ProtNLM"/>
    </source>
</evidence>
<evidence type="ECO:0000256" key="6">
    <source>
        <dbReference type="ARBA" id="ARBA00023002"/>
    </source>
</evidence>
<dbReference type="EMBL" id="KL142403">
    <property type="protein sequence ID" value="KDR69260.1"/>
    <property type="molecule type" value="Genomic_DNA"/>
</dbReference>
<keyword evidence="7 9" id="KW-0408">Iron</keyword>
<protein>
    <recommendedName>
        <fullName evidence="13">Cytochrome P450</fullName>
    </recommendedName>
</protein>
<dbReference type="GO" id="GO:0004497">
    <property type="term" value="F:monooxygenase activity"/>
    <property type="evidence" value="ECO:0007669"/>
    <property type="project" value="UniProtKB-KW"/>
</dbReference>
<evidence type="ECO:0000256" key="3">
    <source>
        <dbReference type="ARBA" id="ARBA00010617"/>
    </source>
</evidence>
<evidence type="ECO:0000313" key="12">
    <source>
        <dbReference type="Proteomes" id="UP000027222"/>
    </source>
</evidence>
<dbReference type="InterPro" id="IPR001128">
    <property type="entry name" value="Cyt_P450"/>
</dbReference>
<dbReference type="InterPro" id="IPR017972">
    <property type="entry name" value="Cyt_P450_CS"/>
</dbReference>
<evidence type="ECO:0000256" key="8">
    <source>
        <dbReference type="ARBA" id="ARBA00023033"/>
    </source>
</evidence>
<evidence type="ECO:0000256" key="7">
    <source>
        <dbReference type="ARBA" id="ARBA00023004"/>
    </source>
</evidence>
<organism evidence="11 12">
    <name type="scientific">Galerina marginata (strain CBS 339.88)</name>
    <dbReference type="NCBI Taxonomy" id="685588"/>
    <lineage>
        <taxon>Eukaryota</taxon>
        <taxon>Fungi</taxon>
        <taxon>Dikarya</taxon>
        <taxon>Basidiomycota</taxon>
        <taxon>Agaricomycotina</taxon>
        <taxon>Agaricomycetes</taxon>
        <taxon>Agaricomycetidae</taxon>
        <taxon>Agaricales</taxon>
        <taxon>Agaricineae</taxon>
        <taxon>Strophariaceae</taxon>
        <taxon>Galerina</taxon>
    </lineage>
</organism>
<dbReference type="PRINTS" id="PR00463">
    <property type="entry name" value="EP450I"/>
</dbReference>
<dbReference type="InterPro" id="IPR002401">
    <property type="entry name" value="Cyt_P450_E_grp-I"/>
</dbReference>
<dbReference type="HOGENOM" id="CLU_001570_2_3_1"/>
<dbReference type="InterPro" id="IPR050364">
    <property type="entry name" value="Cytochrome_P450_fung"/>
</dbReference>
<reference evidence="12" key="1">
    <citation type="journal article" date="2014" name="Proc. Natl. Acad. Sci. U.S.A.">
        <title>Extensive sampling of basidiomycete genomes demonstrates inadequacy of the white-rot/brown-rot paradigm for wood decay fungi.</title>
        <authorList>
            <person name="Riley R."/>
            <person name="Salamov A.A."/>
            <person name="Brown D.W."/>
            <person name="Nagy L.G."/>
            <person name="Floudas D."/>
            <person name="Held B.W."/>
            <person name="Levasseur A."/>
            <person name="Lombard V."/>
            <person name="Morin E."/>
            <person name="Otillar R."/>
            <person name="Lindquist E.A."/>
            <person name="Sun H."/>
            <person name="LaButti K.M."/>
            <person name="Schmutz J."/>
            <person name="Jabbour D."/>
            <person name="Luo H."/>
            <person name="Baker S.E."/>
            <person name="Pisabarro A.G."/>
            <person name="Walton J.D."/>
            <person name="Blanchette R.A."/>
            <person name="Henrissat B."/>
            <person name="Martin F."/>
            <person name="Cullen D."/>
            <person name="Hibbett D.S."/>
            <person name="Grigoriev I.V."/>
        </authorList>
    </citation>
    <scope>NUCLEOTIDE SEQUENCE [LARGE SCALE GENOMIC DNA]</scope>
    <source>
        <strain evidence="12">CBS 339.88</strain>
    </source>
</reference>
<evidence type="ECO:0000256" key="4">
    <source>
        <dbReference type="ARBA" id="ARBA00022617"/>
    </source>
</evidence>
<gene>
    <name evidence="11" type="ORF">GALMADRAFT_77606</name>
</gene>
<dbReference type="PANTHER" id="PTHR46300:SF7">
    <property type="entry name" value="P450, PUTATIVE (EUROFUNG)-RELATED"/>
    <property type="match status" value="1"/>
</dbReference>
<dbReference type="PRINTS" id="PR00385">
    <property type="entry name" value="P450"/>
</dbReference>
<evidence type="ECO:0000256" key="1">
    <source>
        <dbReference type="ARBA" id="ARBA00001971"/>
    </source>
</evidence>
<comment type="cofactor">
    <cofactor evidence="1 9">
        <name>heme</name>
        <dbReference type="ChEBI" id="CHEBI:30413"/>
    </cofactor>
</comment>
<dbReference type="Pfam" id="PF00067">
    <property type="entry name" value="p450"/>
    <property type="match status" value="1"/>
</dbReference>
<dbReference type="OrthoDB" id="2789670at2759"/>
<keyword evidence="12" id="KW-1185">Reference proteome</keyword>
<keyword evidence="6 10" id="KW-0560">Oxidoreductase</keyword>
<dbReference type="GO" id="GO:0005506">
    <property type="term" value="F:iron ion binding"/>
    <property type="evidence" value="ECO:0007669"/>
    <property type="project" value="InterPro"/>
</dbReference>
<dbReference type="Proteomes" id="UP000027222">
    <property type="component" value="Unassembled WGS sequence"/>
</dbReference>
<dbReference type="STRING" id="685588.A0A067SE93"/>
<name>A0A067SE93_GALM3</name>
<dbReference type="PANTHER" id="PTHR46300">
    <property type="entry name" value="P450, PUTATIVE (EUROFUNG)-RELATED-RELATED"/>
    <property type="match status" value="1"/>
</dbReference>
<accession>A0A067SE93</accession>
<comment type="similarity">
    <text evidence="3 10">Belongs to the cytochrome P450 family.</text>
</comment>
<evidence type="ECO:0000256" key="5">
    <source>
        <dbReference type="ARBA" id="ARBA00022723"/>
    </source>
</evidence>
<dbReference type="Gene3D" id="1.10.630.10">
    <property type="entry name" value="Cytochrome P450"/>
    <property type="match status" value="1"/>
</dbReference>
<keyword evidence="5 9" id="KW-0479">Metal-binding</keyword>
<dbReference type="GO" id="GO:0016705">
    <property type="term" value="F:oxidoreductase activity, acting on paired donors, with incorporation or reduction of molecular oxygen"/>
    <property type="evidence" value="ECO:0007669"/>
    <property type="project" value="InterPro"/>
</dbReference>
<dbReference type="CDD" id="cd11065">
    <property type="entry name" value="CYP64-like"/>
    <property type="match status" value="1"/>
</dbReference>
<feature type="binding site" description="axial binding residue" evidence="9">
    <location>
        <position position="419"/>
    </location>
    <ligand>
        <name>heme</name>
        <dbReference type="ChEBI" id="CHEBI:30413"/>
    </ligand>
    <ligandPart>
        <name>Fe</name>
        <dbReference type="ChEBI" id="CHEBI:18248"/>
    </ligandPart>
</feature>
<keyword evidence="4 9" id="KW-0349">Heme</keyword>
<dbReference type="AlphaFoldDB" id="A0A067SE93"/>
<evidence type="ECO:0000256" key="2">
    <source>
        <dbReference type="ARBA" id="ARBA00005179"/>
    </source>
</evidence>